<evidence type="ECO:0000313" key="1">
    <source>
        <dbReference type="EMBL" id="VUZ39983.1"/>
    </source>
</evidence>
<organism evidence="1 2">
    <name type="scientific">Hymenolepis diminuta</name>
    <name type="common">Rat tapeworm</name>
    <dbReference type="NCBI Taxonomy" id="6216"/>
    <lineage>
        <taxon>Eukaryota</taxon>
        <taxon>Metazoa</taxon>
        <taxon>Spiralia</taxon>
        <taxon>Lophotrochozoa</taxon>
        <taxon>Platyhelminthes</taxon>
        <taxon>Cestoda</taxon>
        <taxon>Eucestoda</taxon>
        <taxon>Cyclophyllidea</taxon>
        <taxon>Hymenolepididae</taxon>
        <taxon>Hymenolepis</taxon>
    </lineage>
</organism>
<dbReference type="InterPro" id="IPR011043">
    <property type="entry name" value="Gal_Oxase/kelch_b-propeller"/>
</dbReference>
<reference evidence="1 2" key="1">
    <citation type="submission" date="2019-07" db="EMBL/GenBank/DDBJ databases">
        <authorList>
            <person name="Jastrzebski P J."/>
            <person name="Paukszto L."/>
            <person name="Jastrzebski P J."/>
        </authorList>
    </citation>
    <scope>NUCLEOTIDE SEQUENCE [LARGE SCALE GENOMIC DNA]</scope>
    <source>
        <strain evidence="1 2">WMS-il1</strain>
    </source>
</reference>
<proteinExistence type="predicted"/>
<evidence type="ECO:0000313" key="2">
    <source>
        <dbReference type="Proteomes" id="UP000321570"/>
    </source>
</evidence>
<protein>
    <submittedName>
        <fullName evidence="1">Uncharacterized protein</fullName>
    </submittedName>
</protein>
<dbReference type="Proteomes" id="UP000321570">
    <property type="component" value="Unassembled WGS sequence"/>
</dbReference>
<keyword evidence="2" id="KW-1185">Reference proteome</keyword>
<gene>
    <name evidence="1" type="ORF">WMSIL1_LOCUS1138</name>
</gene>
<dbReference type="EMBL" id="CABIJS010000023">
    <property type="protein sequence ID" value="VUZ39983.1"/>
    <property type="molecule type" value="Genomic_DNA"/>
</dbReference>
<sequence length="104" mass="11497">MIEDRWYCSAVSIPNTGVLVIGGVGINGENLRTTELLTRRSGEVVYFQGRIFVVGCMQCVNTMEMLDVAVGGYWTILNLFGPSFETSLTVRNLVRVGSDLFVRS</sequence>
<dbReference type="AlphaFoldDB" id="A0A564Y0E9"/>
<accession>A0A564Y0E9</accession>
<name>A0A564Y0E9_HYMDI</name>
<dbReference type="SUPFAM" id="SSF50965">
    <property type="entry name" value="Galactose oxidase, central domain"/>
    <property type="match status" value="1"/>
</dbReference>